<dbReference type="GO" id="GO:0045944">
    <property type="term" value="P:positive regulation of transcription by RNA polymerase II"/>
    <property type="evidence" value="ECO:0007669"/>
    <property type="project" value="EnsemblFungi"/>
</dbReference>
<evidence type="ECO:0000313" key="2">
    <source>
        <dbReference type="EMBL" id="CCD25392.1"/>
    </source>
</evidence>
<evidence type="ECO:0000313" key="3">
    <source>
        <dbReference type="Proteomes" id="UP000000689"/>
    </source>
</evidence>
<feature type="region of interest" description="Disordered" evidence="1">
    <location>
        <begin position="249"/>
        <end position="282"/>
    </location>
</feature>
<dbReference type="HOGENOM" id="CLU_028899_0_1_1"/>
<protein>
    <recommendedName>
        <fullName evidence="4">Growth regulation protein</fullName>
    </recommendedName>
</protein>
<feature type="compositionally biased region" description="Basic and acidic residues" evidence="1">
    <location>
        <begin position="249"/>
        <end position="261"/>
    </location>
</feature>
<dbReference type="GO" id="GO:0034198">
    <property type="term" value="P:cellular response to amino acid starvation"/>
    <property type="evidence" value="ECO:0007669"/>
    <property type="project" value="EnsemblFungi"/>
</dbReference>
<feature type="region of interest" description="Disordered" evidence="1">
    <location>
        <begin position="156"/>
        <end position="175"/>
    </location>
</feature>
<gene>
    <name evidence="2" type="primary">NDAI0F00730</name>
    <name evidence="2" type="ordered locus">NDAI_0F00730</name>
</gene>
<evidence type="ECO:0008006" key="4">
    <source>
        <dbReference type="Google" id="ProtNLM"/>
    </source>
</evidence>
<feature type="region of interest" description="Disordered" evidence="1">
    <location>
        <begin position="372"/>
        <end position="396"/>
    </location>
</feature>
<dbReference type="SUPFAM" id="SSF54695">
    <property type="entry name" value="POZ domain"/>
    <property type="match status" value="1"/>
</dbReference>
<sequence length="562" mass="63731">MSNFITQVSQDRPISTNPIFNSQGNSYSDNAYNNNGNDTNEELDKEYGDSLIHLNIQENHYFITRDQLMSLPESLLLCLFPSGVFLDRSGQVITNLSPDDEVFIMNFPPDCFEYIMEVYTRAHDDLINYPVETIFDKSSNNKFLTSAKGFFGFGTNNSQNNTTGPTNGSGTTTNEHDLLHQKPAIIVLREDLDYYCVPQEEFQFEPNEIFENKDDLLQHFMGQIKLAAGSYLTEKTSIFQGLYSSNRLKSENHQQQKEQKQQQKQHSHTHDSGSSNTTMIKPKLGPAEQHLMDMLCSSGFKKESQWGNRTQEPGKTVISSLSLCRLANESTQEFRELYENAKKKWELQHSILTANDNDKKASSSISLQMLGRSSSNNFTNNNANSKSNNNSNNNLIPLKSSATVAKISNIRDSDSTLTSNNTGRGDKRKSRLATLADNVRSRSTSRNSSLTRTNNNNTNSKTDGVKIPELPKLYDLVPKPDINVKLLLFWRKPARKCWWGEEDIELDVEIYGDWIDKSKRIIGLKLPSNENAIRGDLNMITVPIRLHIRRVWTLELSVVGVQ</sequence>
<dbReference type="GO" id="GO:0000423">
    <property type="term" value="P:mitophagy"/>
    <property type="evidence" value="ECO:0007669"/>
    <property type="project" value="EnsemblFungi"/>
</dbReference>
<dbReference type="OMA" id="RKCWWGE"/>
<dbReference type="eggNOG" id="ENOG502RXS0">
    <property type="taxonomic scope" value="Eukaryota"/>
</dbReference>
<feature type="compositionally biased region" description="Low complexity" evidence="1">
    <location>
        <begin position="156"/>
        <end position="173"/>
    </location>
</feature>
<dbReference type="EMBL" id="HE580272">
    <property type="protein sequence ID" value="CCD25392.1"/>
    <property type="molecule type" value="Genomic_DNA"/>
</dbReference>
<accession>G0WC81</accession>
<dbReference type="KEGG" id="ndi:NDAI_0F00730"/>
<dbReference type="GO" id="GO:1904262">
    <property type="term" value="P:negative regulation of TORC1 signaling"/>
    <property type="evidence" value="ECO:0007669"/>
    <property type="project" value="EnsemblFungi"/>
</dbReference>
<feature type="compositionally biased region" description="Low complexity" evidence="1">
    <location>
        <begin position="24"/>
        <end position="38"/>
    </location>
</feature>
<dbReference type="GO" id="GO:0006897">
    <property type="term" value="P:endocytosis"/>
    <property type="evidence" value="ECO:0007669"/>
    <property type="project" value="EnsemblFungi"/>
</dbReference>
<organism evidence="2 3">
    <name type="scientific">Naumovozyma dairenensis (strain ATCC 10597 / BCRC 20456 / CBS 421 / NBRC 0211 / NRRL Y-12639)</name>
    <name type="common">Saccharomyces dairenensis</name>
    <dbReference type="NCBI Taxonomy" id="1071378"/>
    <lineage>
        <taxon>Eukaryota</taxon>
        <taxon>Fungi</taxon>
        <taxon>Dikarya</taxon>
        <taxon>Ascomycota</taxon>
        <taxon>Saccharomycotina</taxon>
        <taxon>Saccharomycetes</taxon>
        <taxon>Saccharomycetales</taxon>
        <taxon>Saccharomycetaceae</taxon>
        <taxon>Naumovozyma</taxon>
    </lineage>
</organism>
<feature type="region of interest" description="Disordered" evidence="1">
    <location>
        <begin position="413"/>
        <end position="464"/>
    </location>
</feature>
<reference evidence="2 3" key="1">
    <citation type="journal article" date="2011" name="Proc. Natl. Acad. Sci. U.S.A.">
        <title>Evolutionary erosion of yeast sex chromosomes by mating-type switching accidents.</title>
        <authorList>
            <person name="Gordon J.L."/>
            <person name="Armisen D."/>
            <person name="Proux-Wera E."/>
            <person name="Oheigeartaigh S.S."/>
            <person name="Byrne K.P."/>
            <person name="Wolfe K.H."/>
        </authorList>
    </citation>
    <scope>NUCLEOTIDE SEQUENCE [LARGE SCALE GENOMIC DNA]</scope>
    <source>
        <strain evidence="3">ATCC 10597 / BCRC 20456 / CBS 421 / NBRC 0211 / NRRL Y-12639</strain>
    </source>
</reference>
<evidence type="ECO:0000256" key="1">
    <source>
        <dbReference type="SAM" id="MobiDB-lite"/>
    </source>
</evidence>
<dbReference type="OrthoDB" id="9451547at2759"/>
<feature type="compositionally biased region" description="Low complexity" evidence="1">
    <location>
        <begin position="441"/>
        <end position="460"/>
    </location>
</feature>
<feature type="compositionally biased region" description="Polar residues" evidence="1">
    <location>
        <begin position="1"/>
        <end position="23"/>
    </location>
</feature>
<feature type="region of interest" description="Disordered" evidence="1">
    <location>
        <begin position="1"/>
        <end position="39"/>
    </location>
</feature>
<dbReference type="GO" id="GO:0019903">
    <property type="term" value="F:protein phosphatase binding"/>
    <property type="evidence" value="ECO:0007669"/>
    <property type="project" value="EnsemblFungi"/>
</dbReference>
<dbReference type="GO" id="GO:0034605">
    <property type="term" value="P:cellular response to heat"/>
    <property type="evidence" value="ECO:0007669"/>
    <property type="project" value="EnsemblFungi"/>
</dbReference>
<proteinExistence type="predicted"/>
<feature type="compositionally biased region" description="Low complexity" evidence="1">
    <location>
        <begin position="373"/>
        <end position="394"/>
    </location>
</feature>
<dbReference type="GO" id="GO:0009651">
    <property type="term" value="P:response to salt stress"/>
    <property type="evidence" value="ECO:0007669"/>
    <property type="project" value="EnsemblFungi"/>
</dbReference>
<name>G0WC81_NAUDC</name>
<dbReference type="Proteomes" id="UP000000689">
    <property type="component" value="Chromosome 6"/>
</dbReference>
<dbReference type="STRING" id="1071378.G0WC81"/>
<dbReference type="InterPro" id="IPR011333">
    <property type="entry name" value="SKP1/BTB/POZ_sf"/>
</dbReference>
<keyword evidence="3" id="KW-1185">Reference proteome</keyword>
<dbReference type="GO" id="GO:0007015">
    <property type="term" value="P:actin filament organization"/>
    <property type="evidence" value="ECO:0007669"/>
    <property type="project" value="EnsemblFungi"/>
</dbReference>
<dbReference type="GO" id="GO:0010628">
    <property type="term" value="P:positive regulation of gene expression"/>
    <property type="evidence" value="ECO:0007669"/>
    <property type="project" value="EnsemblFungi"/>
</dbReference>
<dbReference type="GO" id="GO:1903293">
    <property type="term" value="C:phosphatase complex"/>
    <property type="evidence" value="ECO:0007669"/>
    <property type="project" value="EnsemblFungi"/>
</dbReference>
<dbReference type="GeneID" id="11499131"/>
<dbReference type="GO" id="GO:1903452">
    <property type="term" value="P:positive regulation of G1 to G0 transition"/>
    <property type="evidence" value="ECO:0007669"/>
    <property type="project" value="EnsemblFungi"/>
</dbReference>
<dbReference type="GO" id="GO:0042542">
    <property type="term" value="P:response to hydrogen peroxide"/>
    <property type="evidence" value="ECO:0007669"/>
    <property type="project" value="EnsemblFungi"/>
</dbReference>
<dbReference type="GO" id="GO:0034599">
    <property type="term" value="P:cellular response to oxidative stress"/>
    <property type="evidence" value="ECO:0007669"/>
    <property type="project" value="EnsemblFungi"/>
</dbReference>
<dbReference type="GO" id="GO:0004721">
    <property type="term" value="F:phosphoprotein phosphatase activity"/>
    <property type="evidence" value="ECO:0007669"/>
    <property type="project" value="EnsemblFungi"/>
</dbReference>
<dbReference type="AlphaFoldDB" id="G0WC81"/>
<dbReference type="GO" id="GO:0071474">
    <property type="term" value="P:cellular hyperosmotic response"/>
    <property type="evidence" value="ECO:0007669"/>
    <property type="project" value="EnsemblFungi"/>
</dbReference>
<dbReference type="RefSeq" id="XP_003670635.1">
    <property type="nucleotide sequence ID" value="XM_003670587.1"/>
</dbReference>